<organism evidence="1 2">
    <name type="scientific">Crenobacter intestini</name>
    <dbReference type="NCBI Taxonomy" id="2563443"/>
    <lineage>
        <taxon>Bacteria</taxon>
        <taxon>Pseudomonadati</taxon>
        <taxon>Pseudomonadota</taxon>
        <taxon>Betaproteobacteria</taxon>
        <taxon>Neisseriales</taxon>
        <taxon>Neisseriaceae</taxon>
        <taxon>Crenobacter</taxon>
    </lineage>
</organism>
<reference evidence="1 2" key="1">
    <citation type="submission" date="2019-04" db="EMBL/GenBank/DDBJ databases">
        <title>Crenobacter sp. nov.</title>
        <authorList>
            <person name="Shi S."/>
        </authorList>
    </citation>
    <scope>NUCLEOTIDE SEQUENCE [LARGE SCALE GENOMIC DNA]</scope>
    <source>
        <strain evidence="1 2">GY 70310</strain>
    </source>
</reference>
<proteinExistence type="predicted"/>
<name>A0A4T0V4F2_9NEIS</name>
<accession>A0A4T0V4F2</accession>
<dbReference type="Proteomes" id="UP000308891">
    <property type="component" value="Unassembled WGS sequence"/>
</dbReference>
<protein>
    <recommendedName>
        <fullName evidence="3">Molecular chaperone</fullName>
    </recommendedName>
</protein>
<evidence type="ECO:0008006" key="3">
    <source>
        <dbReference type="Google" id="ProtNLM"/>
    </source>
</evidence>
<dbReference type="AlphaFoldDB" id="A0A4T0V4F2"/>
<evidence type="ECO:0000313" key="1">
    <source>
        <dbReference type="EMBL" id="TIC86237.1"/>
    </source>
</evidence>
<comment type="caution">
    <text evidence="1">The sequence shown here is derived from an EMBL/GenBank/DDBJ whole genome shotgun (WGS) entry which is preliminary data.</text>
</comment>
<dbReference type="OrthoDB" id="9123042at2"/>
<dbReference type="RefSeq" id="WP_136551583.1">
    <property type="nucleotide sequence ID" value="NZ_STGJ01000002.1"/>
</dbReference>
<dbReference type="EMBL" id="STGJ01000002">
    <property type="protein sequence ID" value="TIC86237.1"/>
    <property type="molecule type" value="Genomic_DNA"/>
</dbReference>
<keyword evidence="2" id="KW-1185">Reference proteome</keyword>
<gene>
    <name evidence="1" type="ORF">E5K04_03820</name>
</gene>
<evidence type="ECO:0000313" key="2">
    <source>
        <dbReference type="Proteomes" id="UP000308891"/>
    </source>
</evidence>
<sequence>MLLLPAPLAATPPDFALQCDDALRSPPAVLSRTLPGLLETLAAAPLPPVERLNRYAALQDACAQAAEWLQGELRLRELSTAPRAREAAWLARRLAQGRLAVLIRAADEALRAHDSTRAAHVVLAAQGAMQDVALAHLTGYHPLPDDFWENAHAMHRLAGELDVDADALAYKALRLIGMVDTQRLSPAQQHKLAALAVQVSPLLGLLPGTPPLLDTAALADWLRERSLSLAREGTADAHDDAELYQTLLTDLRSRPMRREVREKGRGSVELVAGLAACWHLANGGRWHFPETGHDEEELEHRARLLQRPAPASPVNLTVVDQSGSGLALAGSAPGHALRAGEFVLWRARGQNWQGALVRWVRYGDDMDTRVGLEIVARRVEPLMMVEPKSGRSQLALSLEHPLHPPQVLLAGRVFNRLAPCQLVGHGVRVRAYPLRVARQTPLYQLIEHRAGA</sequence>